<dbReference type="Proteomes" id="UP001500013">
    <property type="component" value="Unassembled WGS sequence"/>
</dbReference>
<evidence type="ECO:0008006" key="10">
    <source>
        <dbReference type="Google" id="ProtNLM"/>
    </source>
</evidence>
<evidence type="ECO:0000256" key="1">
    <source>
        <dbReference type="ARBA" id="ARBA00004651"/>
    </source>
</evidence>
<keyword evidence="2" id="KW-1003">Cell membrane</keyword>
<feature type="transmembrane region" description="Helical" evidence="7">
    <location>
        <begin position="117"/>
        <end position="139"/>
    </location>
</feature>
<protein>
    <recommendedName>
        <fullName evidence="10">Glycosyl transferase family 4</fullName>
    </recommendedName>
</protein>
<dbReference type="InterPro" id="IPR000715">
    <property type="entry name" value="Glycosyl_transferase_4"/>
</dbReference>
<evidence type="ECO:0000313" key="8">
    <source>
        <dbReference type="EMBL" id="GAA1966012.1"/>
    </source>
</evidence>
<dbReference type="PANTHER" id="PTHR22926:SF3">
    <property type="entry name" value="UNDECAPRENYL-PHOSPHATE ALPHA-N-ACETYLGLUCOSAMINYL 1-PHOSPHATE TRANSFERASE"/>
    <property type="match status" value="1"/>
</dbReference>
<evidence type="ECO:0000256" key="6">
    <source>
        <dbReference type="ARBA" id="ARBA00023136"/>
    </source>
</evidence>
<organism evidence="8 9">
    <name type="scientific">Terrabacter lapilli</name>
    <dbReference type="NCBI Taxonomy" id="436231"/>
    <lineage>
        <taxon>Bacteria</taxon>
        <taxon>Bacillati</taxon>
        <taxon>Actinomycetota</taxon>
        <taxon>Actinomycetes</taxon>
        <taxon>Micrococcales</taxon>
        <taxon>Intrasporangiaceae</taxon>
        <taxon>Terrabacter</taxon>
    </lineage>
</organism>
<accession>A0ABN2RA39</accession>
<name>A0ABN2RA39_9MICO</name>
<evidence type="ECO:0000256" key="5">
    <source>
        <dbReference type="ARBA" id="ARBA00022989"/>
    </source>
</evidence>
<dbReference type="PANTHER" id="PTHR22926">
    <property type="entry name" value="PHOSPHO-N-ACETYLMURAMOYL-PENTAPEPTIDE-TRANSFERASE"/>
    <property type="match status" value="1"/>
</dbReference>
<evidence type="ECO:0000313" key="9">
    <source>
        <dbReference type="Proteomes" id="UP001500013"/>
    </source>
</evidence>
<dbReference type="Pfam" id="PF00953">
    <property type="entry name" value="Glycos_transf_4"/>
    <property type="match status" value="1"/>
</dbReference>
<dbReference type="EMBL" id="BAAAPU010000001">
    <property type="protein sequence ID" value="GAA1966012.1"/>
    <property type="molecule type" value="Genomic_DNA"/>
</dbReference>
<feature type="transmembrane region" description="Helical" evidence="7">
    <location>
        <begin position="93"/>
        <end position="110"/>
    </location>
</feature>
<keyword evidence="5 7" id="KW-1133">Transmembrane helix</keyword>
<dbReference type="RefSeq" id="WP_344057658.1">
    <property type="nucleotide sequence ID" value="NZ_BAAAPU010000001.1"/>
</dbReference>
<keyword evidence="6 7" id="KW-0472">Membrane</keyword>
<sequence>MLAACLLVALVGFLDDRFTLSVTPRLLAQMSLGVLAGWATGMPLLGLVGAVLFPVVVNAINFMDGINGITGMVTFAWGTTAAFLGQRAGAHDLRLIGLVTAGAALGFLPFNAPYARLFLGDVGSYLFGSLCAAGILLGIARGVPVAPLVAPLGLYLVDVFWTLARRLRARESLTTAHRDHIYQRLVSRGLEHMQVSAIVLLLSCVITACWVFLPAGSASACTAAAISTYVLLPPVTKRLVSSRM</sequence>
<gene>
    <name evidence="8" type="ORF">GCM10009817_02270</name>
</gene>
<evidence type="ECO:0000256" key="7">
    <source>
        <dbReference type="SAM" id="Phobius"/>
    </source>
</evidence>
<keyword evidence="3" id="KW-0808">Transferase</keyword>
<evidence type="ECO:0000256" key="4">
    <source>
        <dbReference type="ARBA" id="ARBA00022692"/>
    </source>
</evidence>
<evidence type="ECO:0000256" key="2">
    <source>
        <dbReference type="ARBA" id="ARBA00022475"/>
    </source>
</evidence>
<proteinExistence type="predicted"/>
<comment type="caution">
    <text evidence="8">The sequence shown here is derived from an EMBL/GenBank/DDBJ whole genome shotgun (WGS) entry which is preliminary data.</text>
</comment>
<reference evidence="8 9" key="1">
    <citation type="journal article" date="2019" name="Int. J. Syst. Evol. Microbiol.">
        <title>The Global Catalogue of Microorganisms (GCM) 10K type strain sequencing project: providing services to taxonomists for standard genome sequencing and annotation.</title>
        <authorList>
            <consortium name="The Broad Institute Genomics Platform"/>
            <consortium name="The Broad Institute Genome Sequencing Center for Infectious Disease"/>
            <person name="Wu L."/>
            <person name="Ma J."/>
        </authorList>
    </citation>
    <scope>NUCLEOTIDE SEQUENCE [LARGE SCALE GENOMIC DNA]</scope>
    <source>
        <strain evidence="8 9">JCM 15628</strain>
    </source>
</reference>
<feature type="transmembrane region" description="Helical" evidence="7">
    <location>
        <begin position="193"/>
        <end position="213"/>
    </location>
</feature>
<feature type="transmembrane region" description="Helical" evidence="7">
    <location>
        <begin position="35"/>
        <end position="57"/>
    </location>
</feature>
<keyword evidence="9" id="KW-1185">Reference proteome</keyword>
<keyword evidence="4 7" id="KW-0812">Transmembrane</keyword>
<evidence type="ECO:0000256" key="3">
    <source>
        <dbReference type="ARBA" id="ARBA00022679"/>
    </source>
</evidence>
<feature type="transmembrane region" description="Helical" evidence="7">
    <location>
        <begin position="69"/>
        <end position="87"/>
    </location>
</feature>
<comment type="subcellular location">
    <subcellularLocation>
        <location evidence="1">Cell membrane</location>
        <topology evidence="1">Multi-pass membrane protein</topology>
    </subcellularLocation>
</comment>